<gene>
    <name evidence="3" type="ORF">PROFUN_09605</name>
</gene>
<name>A0A2P6MNX3_9EUKA</name>
<dbReference type="EMBL" id="MDYQ01000613">
    <property type="protein sequence ID" value="PRP73375.1"/>
    <property type="molecule type" value="Genomic_DNA"/>
</dbReference>
<dbReference type="GO" id="GO:0031956">
    <property type="term" value="F:medium-chain fatty acid-CoA ligase activity"/>
    <property type="evidence" value="ECO:0007669"/>
    <property type="project" value="TreeGrafter"/>
</dbReference>
<dbReference type="Proteomes" id="UP000241769">
    <property type="component" value="Unassembled WGS sequence"/>
</dbReference>
<accession>A0A2P6MNX3</accession>
<evidence type="ECO:0000259" key="2">
    <source>
        <dbReference type="Pfam" id="PF00501"/>
    </source>
</evidence>
<dbReference type="InterPro" id="IPR020845">
    <property type="entry name" value="AMP-binding_CS"/>
</dbReference>
<dbReference type="InterPro" id="IPR042099">
    <property type="entry name" value="ANL_N_sf"/>
</dbReference>
<proteinExistence type="inferred from homology"/>
<dbReference type="PROSITE" id="PS00455">
    <property type="entry name" value="AMP_BINDING"/>
    <property type="match status" value="1"/>
</dbReference>
<dbReference type="PANTHER" id="PTHR43201">
    <property type="entry name" value="ACYL-COA SYNTHETASE"/>
    <property type="match status" value="1"/>
</dbReference>
<evidence type="ECO:0000256" key="1">
    <source>
        <dbReference type="ARBA" id="ARBA00006432"/>
    </source>
</evidence>
<dbReference type="InterPro" id="IPR000873">
    <property type="entry name" value="AMP-dep_synth/lig_dom"/>
</dbReference>
<dbReference type="SUPFAM" id="SSF56801">
    <property type="entry name" value="Acetyl-CoA synthetase-like"/>
    <property type="match status" value="1"/>
</dbReference>
<feature type="domain" description="AMP-dependent synthetase/ligase" evidence="2">
    <location>
        <begin position="44"/>
        <end position="257"/>
    </location>
</feature>
<sequence length="264" mass="29927">MHRLSTSLRLTGAYRHCNKIVRPSLHVPSARGLKTVPSLEIFQRAVRFQERKAIRNNPNVDDVSKQITYTYADLLEHSEALHHDMKQKGLLKSDDNDPPRIAVLCESGYDYVRAQWAVWRAGAIFVPLCTTHPAAEMEYVLQNARVSGALCDSHHWNQFHSLAEKNGVKSIRLDSVEPQFSKLKDEKTETFSISRESPAMIIYTSGTTGKPKGVLTTHKNTEAQILSMHGPWGWKEEDHILHVLTTSLWSGALCEMMPKFNPKQ</sequence>
<comment type="caution">
    <text evidence="3">The sequence shown here is derived from an EMBL/GenBank/DDBJ whole genome shotgun (WGS) entry which is preliminary data.</text>
</comment>
<dbReference type="GO" id="GO:0006631">
    <property type="term" value="P:fatty acid metabolic process"/>
    <property type="evidence" value="ECO:0007669"/>
    <property type="project" value="TreeGrafter"/>
</dbReference>
<dbReference type="AlphaFoldDB" id="A0A2P6MNX3"/>
<feature type="non-terminal residue" evidence="3">
    <location>
        <position position="264"/>
    </location>
</feature>
<evidence type="ECO:0000313" key="3">
    <source>
        <dbReference type="EMBL" id="PRP73375.1"/>
    </source>
</evidence>
<dbReference type="Pfam" id="PF00501">
    <property type="entry name" value="AMP-binding"/>
    <property type="match status" value="1"/>
</dbReference>
<evidence type="ECO:0000313" key="4">
    <source>
        <dbReference type="Proteomes" id="UP000241769"/>
    </source>
</evidence>
<organism evidence="3 4">
    <name type="scientific">Planoprotostelium fungivorum</name>
    <dbReference type="NCBI Taxonomy" id="1890364"/>
    <lineage>
        <taxon>Eukaryota</taxon>
        <taxon>Amoebozoa</taxon>
        <taxon>Evosea</taxon>
        <taxon>Variosea</taxon>
        <taxon>Cavosteliida</taxon>
        <taxon>Cavosteliaceae</taxon>
        <taxon>Planoprotostelium</taxon>
    </lineage>
</organism>
<reference evidence="3 4" key="1">
    <citation type="journal article" date="2018" name="Genome Biol. Evol.">
        <title>Multiple Roots of Fruiting Body Formation in Amoebozoa.</title>
        <authorList>
            <person name="Hillmann F."/>
            <person name="Forbes G."/>
            <person name="Novohradska S."/>
            <person name="Ferling I."/>
            <person name="Riege K."/>
            <person name="Groth M."/>
            <person name="Westermann M."/>
            <person name="Marz M."/>
            <person name="Spaller T."/>
            <person name="Winckler T."/>
            <person name="Schaap P."/>
            <person name="Glockner G."/>
        </authorList>
    </citation>
    <scope>NUCLEOTIDE SEQUENCE [LARGE SCALE GENOMIC DNA]</scope>
    <source>
        <strain evidence="3 4">Jena</strain>
    </source>
</reference>
<dbReference type="InParanoid" id="A0A2P6MNX3"/>
<keyword evidence="4" id="KW-1185">Reference proteome</keyword>
<dbReference type="PANTHER" id="PTHR43201:SF8">
    <property type="entry name" value="ACYL-COA SYNTHETASE FAMILY MEMBER 3"/>
    <property type="match status" value="1"/>
</dbReference>
<protein>
    <recommendedName>
        <fullName evidence="2">AMP-dependent synthetase/ligase domain-containing protein</fullName>
    </recommendedName>
</protein>
<dbReference type="Gene3D" id="3.40.50.12780">
    <property type="entry name" value="N-terminal domain of ligase-like"/>
    <property type="match status" value="1"/>
</dbReference>
<dbReference type="OrthoDB" id="2962993at2759"/>
<dbReference type="STRING" id="1890364.A0A2P6MNX3"/>
<comment type="similarity">
    <text evidence="1">Belongs to the ATP-dependent AMP-binding enzyme family.</text>
</comment>